<keyword evidence="1" id="KW-1133">Transmembrane helix</keyword>
<gene>
    <name evidence="2" type="ORF">FVF61_07585</name>
</gene>
<accession>A0A5D0G8E0</accession>
<keyword evidence="3" id="KW-1185">Reference proteome</keyword>
<keyword evidence="1" id="KW-0472">Membrane</keyword>
<protein>
    <submittedName>
        <fullName evidence="2">Uncharacterized protein</fullName>
    </submittedName>
</protein>
<feature type="transmembrane region" description="Helical" evidence="1">
    <location>
        <begin position="21"/>
        <end position="40"/>
    </location>
</feature>
<dbReference type="AlphaFoldDB" id="A0A5D0G8E0"/>
<proteinExistence type="predicted"/>
<dbReference type="InterPro" id="IPR045749">
    <property type="entry name" value="DUF6090"/>
</dbReference>
<name>A0A5D0G8E0_9FLAO</name>
<dbReference type="Pfam" id="PF19578">
    <property type="entry name" value="DUF6090"/>
    <property type="match status" value="1"/>
</dbReference>
<dbReference type="RefSeq" id="WP_148454971.1">
    <property type="nucleotide sequence ID" value="NZ_VSFC01000040.1"/>
</dbReference>
<sequence>MIKFFRRIRQQLLTENKFSKYLLYAIGEIVLVVIGILIALQINNWNQERIEHKETEVLLRNLKFEVEENIKDLKDQQSILNVRKSWADYILNSLDDQKAIDSTMFITAITRVGWIMDYSQMLPTYTEIVSSGKLSYINSENLKKALADYQSQVELNQQITSSYNPALKETERLAIGHLNGMPVASNLIKPVSSYMGISFDLKSIATDTEFYKNIKHISFQSAMTIDYISDQLITSTERLKSLIDDEIKSY</sequence>
<comment type="caution">
    <text evidence="2">The sequence shown here is derived from an EMBL/GenBank/DDBJ whole genome shotgun (WGS) entry which is preliminary data.</text>
</comment>
<evidence type="ECO:0000313" key="2">
    <source>
        <dbReference type="EMBL" id="TYA55266.1"/>
    </source>
</evidence>
<evidence type="ECO:0000313" key="3">
    <source>
        <dbReference type="Proteomes" id="UP000324550"/>
    </source>
</evidence>
<organism evidence="2 3">
    <name type="scientific">Formosa maritima</name>
    <dbReference type="NCBI Taxonomy" id="2592046"/>
    <lineage>
        <taxon>Bacteria</taxon>
        <taxon>Pseudomonadati</taxon>
        <taxon>Bacteroidota</taxon>
        <taxon>Flavobacteriia</taxon>
        <taxon>Flavobacteriales</taxon>
        <taxon>Flavobacteriaceae</taxon>
        <taxon>Formosa</taxon>
    </lineage>
</organism>
<evidence type="ECO:0000256" key="1">
    <source>
        <dbReference type="SAM" id="Phobius"/>
    </source>
</evidence>
<dbReference type="OrthoDB" id="821805at2"/>
<reference evidence="2 3" key="1">
    <citation type="submission" date="2019-08" db="EMBL/GenBank/DDBJ databases">
        <title>Formosa sediminis sp. nov., isolated from marine sediment.</title>
        <authorList>
            <person name="Cao W.R."/>
        </authorList>
    </citation>
    <scope>NUCLEOTIDE SEQUENCE [LARGE SCALE GENOMIC DNA]</scope>
    <source>
        <strain evidence="2 3">1494</strain>
    </source>
</reference>
<dbReference type="EMBL" id="VSFC01000040">
    <property type="protein sequence ID" value="TYA55266.1"/>
    <property type="molecule type" value="Genomic_DNA"/>
</dbReference>
<dbReference type="Proteomes" id="UP000324550">
    <property type="component" value="Unassembled WGS sequence"/>
</dbReference>
<keyword evidence="1" id="KW-0812">Transmembrane</keyword>